<dbReference type="GO" id="GO:0043683">
    <property type="term" value="P:type IV pilus assembly"/>
    <property type="evidence" value="ECO:0007669"/>
    <property type="project" value="InterPro"/>
</dbReference>
<dbReference type="PANTHER" id="PTHR39555:SF1">
    <property type="entry name" value="TYPE IV PILUS INNER MEMBRANE COMPONENT PILO"/>
    <property type="match status" value="1"/>
</dbReference>
<dbReference type="EMBL" id="FNRM01000001">
    <property type="protein sequence ID" value="SDZ95736.1"/>
    <property type="molecule type" value="Genomic_DNA"/>
</dbReference>
<dbReference type="InterPro" id="IPR014717">
    <property type="entry name" value="Transl_elong_EF1B/ribsomal_bS6"/>
</dbReference>
<dbReference type="Pfam" id="PF04350">
    <property type="entry name" value="PilO"/>
    <property type="match status" value="1"/>
</dbReference>
<dbReference type="InterPro" id="IPR007445">
    <property type="entry name" value="PilO"/>
</dbReference>
<dbReference type="GO" id="GO:0043107">
    <property type="term" value="P:type IV pilus-dependent motility"/>
    <property type="evidence" value="ECO:0007669"/>
    <property type="project" value="InterPro"/>
</dbReference>
<dbReference type="Gene3D" id="3.30.70.60">
    <property type="match status" value="1"/>
</dbReference>
<dbReference type="PIRSF" id="PIRSF016482">
    <property type="entry name" value="PilO"/>
    <property type="match status" value="1"/>
</dbReference>
<feature type="transmembrane region" description="Helical" evidence="1">
    <location>
        <begin position="27"/>
        <end position="49"/>
    </location>
</feature>
<evidence type="ECO:0000256" key="1">
    <source>
        <dbReference type="SAM" id="Phobius"/>
    </source>
</evidence>
<keyword evidence="1" id="KW-0812">Transmembrane</keyword>
<gene>
    <name evidence="2" type="ORF">SAMN04488051_101150</name>
</gene>
<sequence>MKLDFNIDFSNIDFNELTLDNIGSWPAVVKVIFAAMVAIAVAALSYYLLVSSKIDGLNAAQRQETQLRQEYRTKYASAVNLEPYKQQMAEMEQTFSFLLKQLPATHETPGLLDDITYVGTTSGLNFVRINWMPEIEKEFYTELPIRIDVIGDYHQFGNFVSEVARLPRIVSLHDFNIAAEQDGKLRFNVVAKTYRYKEADQ</sequence>
<dbReference type="OrthoDB" id="9802133at2"/>
<keyword evidence="3" id="KW-1185">Reference proteome</keyword>
<dbReference type="PANTHER" id="PTHR39555">
    <property type="entry name" value="FIMBRIAL ASSEMBLY PROTEIN PILO-LIKE PROTEIN-RELATED"/>
    <property type="match status" value="1"/>
</dbReference>
<dbReference type="STRING" id="152573.SAMN04488051_101150"/>
<dbReference type="RefSeq" id="WP_091337999.1">
    <property type="nucleotide sequence ID" value="NZ_FNRM01000001.1"/>
</dbReference>
<name>A0A1H3X8L7_ALKAM</name>
<proteinExistence type="predicted"/>
<dbReference type="AlphaFoldDB" id="A0A1H3X8L7"/>
<keyword evidence="1" id="KW-1133">Transmembrane helix</keyword>
<dbReference type="Proteomes" id="UP000198773">
    <property type="component" value="Unassembled WGS sequence"/>
</dbReference>
<evidence type="ECO:0000313" key="2">
    <source>
        <dbReference type="EMBL" id="SDZ95736.1"/>
    </source>
</evidence>
<reference evidence="2 3" key="1">
    <citation type="submission" date="2016-10" db="EMBL/GenBank/DDBJ databases">
        <authorList>
            <person name="de Groot N.N."/>
        </authorList>
    </citation>
    <scope>NUCLEOTIDE SEQUENCE [LARGE SCALE GENOMIC DNA]</scope>
    <source>
        <strain evidence="2 3">CGMCC 1.3430</strain>
    </source>
</reference>
<evidence type="ECO:0000313" key="3">
    <source>
        <dbReference type="Proteomes" id="UP000198773"/>
    </source>
</evidence>
<accession>A0A1H3X8L7</accession>
<protein>
    <submittedName>
        <fullName evidence="2">Type IV pilus assembly protein PilO</fullName>
    </submittedName>
</protein>
<organism evidence="2 3">
    <name type="scientific">Alkalimonas amylolytica</name>
    <dbReference type="NCBI Taxonomy" id="152573"/>
    <lineage>
        <taxon>Bacteria</taxon>
        <taxon>Pseudomonadati</taxon>
        <taxon>Pseudomonadota</taxon>
        <taxon>Gammaproteobacteria</taxon>
        <taxon>Alkalimonas</taxon>
    </lineage>
</organism>
<keyword evidence="1" id="KW-0472">Membrane</keyword>
<dbReference type="Gene3D" id="1.10.287.540">
    <property type="entry name" value="Helix hairpin bin"/>
    <property type="match status" value="1"/>
</dbReference>